<comment type="similarity">
    <text evidence="1">Belongs to the short-chain dehydrogenases/reductases (SDR) family.</text>
</comment>
<dbReference type="PRINTS" id="PR00081">
    <property type="entry name" value="GDHRDH"/>
</dbReference>
<dbReference type="CDD" id="cd05233">
    <property type="entry name" value="SDR_c"/>
    <property type="match status" value="1"/>
</dbReference>
<dbReference type="EMBL" id="CCNB01000043">
    <property type="protein sequence ID" value="CDX43676.1"/>
    <property type="molecule type" value="Genomic_DNA"/>
</dbReference>
<evidence type="ECO:0000313" key="4">
    <source>
        <dbReference type="Proteomes" id="UP000046373"/>
    </source>
</evidence>
<dbReference type="Proteomes" id="UP000046373">
    <property type="component" value="Unassembled WGS sequence"/>
</dbReference>
<keyword evidence="2" id="KW-0560">Oxidoreductase</keyword>
<dbReference type="GO" id="GO:0016491">
    <property type="term" value="F:oxidoreductase activity"/>
    <property type="evidence" value="ECO:0007669"/>
    <property type="project" value="UniProtKB-KW"/>
</dbReference>
<dbReference type="Pfam" id="PF13561">
    <property type="entry name" value="adh_short_C2"/>
    <property type="match status" value="1"/>
</dbReference>
<dbReference type="SUPFAM" id="SSF51735">
    <property type="entry name" value="NAD(P)-binding Rossmann-fold domains"/>
    <property type="match status" value="1"/>
</dbReference>
<proteinExistence type="inferred from homology"/>
<name>A0A090FPM4_MESPL</name>
<sequence>MPHDEIDTQNALLLARRFSMAGRRALVTGGSVSIGREIVRVFAEAGADVAVHSARAADIAFGQPDAAADAVREVRERGRRGVAIDADFAEPGEATRCVHEAIAALGGVDVLVVCASIQYRTPFLELPADQVERQIQINFRATIELLQAALPGMKDNGWGRVLTIGSINQTRPESDLAVYAALKSAQHNLSFNLAKDYAPHGVTINNLSPGLVITERNRWRRQDAAKWADIQKNSAPMQRAGEASEMAGAALLLCSDAGSFITGIDLQATGGRHLGWQ</sequence>
<dbReference type="PANTHER" id="PTHR43639">
    <property type="entry name" value="OXIDOREDUCTASE, SHORT-CHAIN DEHYDROGENASE/REDUCTASE FAMILY (AFU_ORTHOLOGUE AFUA_5G02870)"/>
    <property type="match status" value="1"/>
</dbReference>
<dbReference type="Gene3D" id="3.40.50.720">
    <property type="entry name" value="NAD(P)-binding Rossmann-like Domain"/>
    <property type="match status" value="1"/>
</dbReference>
<protein>
    <submittedName>
        <fullName evidence="3">Dehydrogenase</fullName>
    </submittedName>
</protein>
<gene>
    <name evidence="3" type="ORF">MPLDJ20_60312</name>
</gene>
<evidence type="ECO:0000256" key="1">
    <source>
        <dbReference type="ARBA" id="ARBA00006484"/>
    </source>
</evidence>
<dbReference type="PANTHER" id="PTHR43639:SF1">
    <property type="entry name" value="SHORT-CHAIN DEHYDROGENASE_REDUCTASE FAMILY PROTEIN"/>
    <property type="match status" value="1"/>
</dbReference>
<accession>A0A090FPM4</accession>
<dbReference type="InterPro" id="IPR036291">
    <property type="entry name" value="NAD(P)-bd_dom_sf"/>
</dbReference>
<organism evidence="3 4">
    <name type="scientific">Mesorhizobium plurifarium</name>
    <dbReference type="NCBI Taxonomy" id="69974"/>
    <lineage>
        <taxon>Bacteria</taxon>
        <taxon>Pseudomonadati</taxon>
        <taxon>Pseudomonadota</taxon>
        <taxon>Alphaproteobacteria</taxon>
        <taxon>Hyphomicrobiales</taxon>
        <taxon>Phyllobacteriaceae</taxon>
        <taxon>Mesorhizobium</taxon>
    </lineage>
</organism>
<evidence type="ECO:0000313" key="3">
    <source>
        <dbReference type="EMBL" id="CDX43676.1"/>
    </source>
</evidence>
<dbReference type="FunFam" id="3.40.50.720:FF:000084">
    <property type="entry name" value="Short-chain dehydrogenase reductase"/>
    <property type="match status" value="1"/>
</dbReference>
<reference evidence="3 4" key="1">
    <citation type="submission" date="2014-08" db="EMBL/GenBank/DDBJ databases">
        <authorList>
            <person name="Moulin Lionel"/>
        </authorList>
    </citation>
    <scope>NUCLEOTIDE SEQUENCE [LARGE SCALE GENOMIC DNA]</scope>
</reference>
<evidence type="ECO:0000256" key="2">
    <source>
        <dbReference type="ARBA" id="ARBA00023002"/>
    </source>
</evidence>
<dbReference type="AlphaFoldDB" id="A0A090FPM4"/>
<dbReference type="InterPro" id="IPR002347">
    <property type="entry name" value="SDR_fam"/>
</dbReference>